<evidence type="ECO:0000259" key="26">
    <source>
        <dbReference type="Pfam" id="PF21634"/>
    </source>
</evidence>
<protein>
    <recommendedName>
        <fullName evidence="21">Phytanic acid oxidase</fullName>
        <ecNumber evidence="20">1.14.11.18</ecNumber>
        <ecNumber evidence="7">3.6.4.13</ecNumber>
    </recommendedName>
    <alternativeName>
        <fullName evidence="22">Phytanoyl-CoA alpha-hydroxylase</fullName>
    </alternativeName>
</protein>
<dbReference type="PANTHER" id="PTHR45418">
    <property type="entry name" value="CANCER/TESTIS ANTIGEN 55"/>
    <property type="match status" value="1"/>
</dbReference>
<evidence type="ECO:0000256" key="11">
    <source>
        <dbReference type="ARBA" id="ARBA00022801"/>
    </source>
</evidence>
<dbReference type="Gene3D" id="2.60.120.620">
    <property type="entry name" value="q2cbj1_9rhob like domain"/>
    <property type="match status" value="1"/>
</dbReference>
<evidence type="ECO:0000256" key="4">
    <source>
        <dbReference type="ARBA" id="ARBA00004872"/>
    </source>
</evidence>
<dbReference type="PANTHER" id="PTHR45418:SF1">
    <property type="entry name" value="CANCER_TESTIS ANTIGEN 55"/>
    <property type="match status" value="1"/>
</dbReference>
<feature type="domain" description="DNA2/NAM7 helicase helicase" evidence="24">
    <location>
        <begin position="737"/>
        <end position="823"/>
    </location>
</feature>
<dbReference type="GO" id="GO:0003723">
    <property type="term" value="F:RNA binding"/>
    <property type="evidence" value="ECO:0007669"/>
    <property type="project" value="UniProtKB-KW"/>
</dbReference>
<evidence type="ECO:0000256" key="9">
    <source>
        <dbReference type="ARBA" id="ARBA00022723"/>
    </source>
</evidence>
<dbReference type="GO" id="GO:0031047">
    <property type="term" value="P:regulatory ncRNA-mediated gene silencing"/>
    <property type="evidence" value="ECO:0007669"/>
    <property type="project" value="UniProtKB-KW"/>
</dbReference>
<comment type="similarity">
    <text evidence="5">Belongs to the DNA2/NAM7 helicase family. SDE3 subfamily.</text>
</comment>
<comment type="cofactor">
    <cofactor evidence="1">
        <name>L-ascorbate</name>
        <dbReference type="ChEBI" id="CHEBI:38290"/>
    </cofactor>
</comment>
<comment type="cofactor">
    <cofactor evidence="2">
        <name>Fe cation</name>
        <dbReference type="ChEBI" id="CHEBI:24875"/>
    </cofactor>
</comment>
<dbReference type="Pfam" id="PF13087">
    <property type="entry name" value="AAA_12"/>
    <property type="match status" value="1"/>
</dbReference>
<dbReference type="Pfam" id="PF21634">
    <property type="entry name" value="MOV-10_beta-barrel"/>
    <property type="match status" value="1"/>
</dbReference>
<dbReference type="EC" id="1.14.11.18" evidence="20"/>
<dbReference type="InterPro" id="IPR047187">
    <property type="entry name" value="SF1_C_Upf1"/>
</dbReference>
<accession>A0A7R8ZJ67</accession>
<keyword evidence="19" id="KW-0943">RNA-mediated gene silencing</keyword>
<keyword evidence="8" id="KW-0963">Cytoplasm</keyword>
<evidence type="ECO:0000256" key="20">
    <source>
        <dbReference type="ARBA" id="ARBA00034809"/>
    </source>
</evidence>
<evidence type="ECO:0000259" key="25">
    <source>
        <dbReference type="Pfam" id="PF13087"/>
    </source>
</evidence>
<evidence type="ECO:0000256" key="1">
    <source>
        <dbReference type="ARBA" id="ARBA00001961"/>
    </source>
</evidence>
<comment type="pathway">
    <text evidence="4">Lipid metabolism; fatty acid metabolism.</text>
</comment>
<comment type="similarity">
    <text evidence="6">Belongs to the PhyH family.</text>
</comment>
<proteinExistence type="inferred from homology"/>
<keyword evidence="14" id="KW-0694">RNA-binding</keyword>
<dbReference type="InterPro" id="IPR049080">
    <property type="entry name" value="MOV-10-like_beta-barrel"/>
</dbReference>
<gene>
    <name evidence="28" type="ORF">CTOB1V02_LOCUS1387</name>
</gene>
<dbReference type="GO" id="GO:0036464">
    <property type="term" value="C:cytoplasmic ribonucleoprotein granule"/>
    <property type="evidence" value="ECO:0007669"/>
    <property type="project" value="UniProtKB-SubCell"/>
</dbReference>
<dbReference type="InterPro" id="IPR041677">
    <property type="entry name" value="DNA2/NAM7_AAA_11"/>
</dbReference>
<feature type="domain" description="DNA2/NAM7 helicase-like C-terminal" evidence="25">
    <location>
        <begin position="939"/>
        <end position="1150"/>
    </location>
</feature>
<keyword evidence="17" id="KW-0560">Oxidoreductase</keyword>
<keyword evidence="9" id="KW-0479">Metal-binding</keyword>
<dbReference type="GO" id="GO:0016787">
    <property type="term" value="F:hydrolase activity"/>
    <property type="evidence" value="ECO:0007669"/>
    <property type="project" value="UniProtKB-KW"/>
</dbReference>
<organism evidence="28">
    <name type="scientific">Cyprideis torosa</name>
    <dbReference type="NCBI Taxonomy" id="163714"/>
    <lineage>
        <taxon>Eukaryota</taxon>
        <taxon>Metazoa</taxon>
        <taxon>Ecdysozoa</taxon>
        <taxon>Arthropoda</taxon>
        <taxon>Crustacea</taxon>
        <taxon>Oligostraca</taxon>
        <taxon>Ostracoda</taxon>
        <taxon>Podocopa</taxon>
        <taxon>Podocopida</taxon>
        <taxon>Cytherocopina</taxon>
        <taxon>Cytheroidea</taxon>
        <taxon>Cytherideidae</taxon>
        <taxon>Cyprideis</taxon>
    </lineage>
</organism>
<dbReference type="SUPFAM" id="SSF52540">
    <property type="entry name" value="P-loop containing nucleoside triphosphate hydrolases"/>
    <property type="match status" value="1"/>
</dbReference>
<dbReference type="InterPro" id="IPR041679">
    <property type="entry name" value="DNA2/NAM7-like_C"/>
</dbReference>
<keyword evidence="16" id="KW-0223">Dioxygenase</keyword>
<dbReference type="EC" id="3.6.4.13" evidence="7"/>
<name>A0A7R8ZJ67_9CRUS</name>
<dbReference type="OrthoDB" id="2328924at2759"/>
<evidence type="ECO:0000256" key="13">
    <source>
        <dbReference type="ARBA" id="ARBA00022840"/>
    </source>
</evidence>
<evidence type="ECO:0000256" key="14">
    <source>
        <dbReference type="ARBA" id="ARBA00022884"/>
    </source>
</evidence>
<dbReference type="GO" id="GO:0046872">
    <property type="term" value="F:metal ion binding"/>
    <property type="evidence" value="ECO:0007669"/>
    <property type="project" value="UniProtKB-KW"/>
</dbReference>
<evidence type="ECO:0000256" key="2">
    <source>
        <dbReference type="ARBA" id="ARBA00001962"/>
    </source>
</evidence>
<evidence type="ECO:0000256" key="22">
    <source>
        <dbReference type="ARBA" id="ARBA00034924"/>
    </source>
</evidence>
<evidence type="ECO:0000256" key="21">
    <source>
        <dbReference type="ARBA" id="ARBA00034921"/>
    </source>
</evidence>
<evidence type="ECO:0000256" key="18">
    <source>
        <dbReference type="ARBA" id="ARBA00023004"/>
    </source>
</evidence>
<evidence type="ECO:0000256" key="15">
    <source>
        <dbReference type="ARBA" id="ARBA00022896"/>
    </source>
</evidence>
<dbReference type="CDD" id="cd18808">
    <property type="entry name" value="SF1_C_Upf1"/>
    <property type="match status" value="1"/>
</dbReference>
<evidence type="ECO:0000259" key="24">
    <source>
        <dbReference type="Pfam" id="PF13086"/>
    </source>
</evidence>
<keyword evidence="10" id="KW-0547">Nucleotide-binding</keyword>
<feature type="domain" description="DNA2/NAM7 helicase helicase" evidence="24">
    <location>
        <begin position="859"/>
        <end position="930"/>
    </location>
</feature>
<dbReference type="CDD" id="cd18038">
    <property type="entry name" value="DEXXQc_Helz-like"/>
    <property type="match status" value="1"/>
</dbReference>
<dbReference type="GO" id="GO:0005524">
    <property type="term" value="F:ATP binding"/>
    <property type="evidence" value="ECO:0007669"/>
    <property type="project" value="UniProtKB-KW"/>
</dbReference>
<evidence type="ECO:0000256" key="6">
    <source>
        <dbReference type="ARBA" id="ARBA00005830"/>
    </source>
</evidence>
<evidence type="ECO:0000259" key="27">
    <source>
        <dbReference type="Pfam" id="PF21635"/>
    </source>
</evidence>
<comment type="subcellular location">
    <subcellularLocation>
        <location evidence="3">Cytoplasm</location>
        <location evidence="3">Cytoplasmic ribonucleoprotein granule</location>
    </subcellularLocation>
</comment>
<evidence type="ECO:0000256" key="19">
    <source>
        <dbReference type="ARBA" id="ARBA00023158"/>
    </source>
</evidence>
<dbReference type="GO" id="GO:0001561">
    <property type="term" value="P:fatty acid alpha-oxidation"/>
    <property type="evidence" value="ECO:0007669"/>
    <property type="project" value="UniProtKB-ARBA"/>
</dbReference>
<evidence type="ECO:0000256" key="17">
    <source>
        <dbReference type="ARBA" id="ARBA00023002"/>
    </source>
</evidence>
<sequence length="1229" mass="139100">MASKSYEFSVNKNQRLTREQRDFYEENGYLVVRGLVDKGLIYELRQRFLDICDGRVPKGQITMMKDVSLMKQGVLSGERLVNKLQDIVYDDVLYKYIAYPQVLDYVEAFIGHDILAMHTMLINKPPDSGALTSRHPLHQDLHYFPFRPANKIVCGWTAMEYIDNQNGCLIAIPGSHRWELRKHEYPHWEGGVNKMYHGIQDNSLHDQTVDLVMDTGDCIFFHPLLIHGSGPNLTQRFRKAISGHYAAGDCHYINVEGTIQSNIADEVKEIMKKRGMEIKFEISTTVFGSTPMAVYSPGRPKIAVDQHQIRKERVISKDVLVRCDSCNIYLPSGAEFKSHLGSIQHSLSTLLEAYRKHRETTSADKGGVTVSNVQNSSSKDLTIETKPCREKKTSAFTLLAKVTDHPSPVLKRVALLTLAQCQQDTITIAQEYKNIPLSSTRVFVELLFKCSQVGSYTIPIVFILENHKREVFSIIRQVTLRVSTSEVKELEAKEKFQRRPRVSKWNVTDPVPGYGPPPSGSSLLVSRYPLSQFHIPYPLYRIVNHGLEPFRGMGSDDKKLLEEVKALLAVGLKNSRYQTFWHLLLWLEEHQLEVDILKYDMHGETITPVSRSRLMSLRVPGLAEKRPSVLRGDRIVVRRSPPPGCEEDAEHYPQFEGIVHFVREHHVELGFGAPFFSEYSQKTKWDVHFFLNRHSLRHIHSALNKYKDFRILFPPPSLPWGEPHSITFNPREEIMETNPEQLQAVQAILNHTSLPYPFILFGPPGTGKTFTLVEAVTQLVLAPQTVHILICGFSNTSCDVIARRLVDHIPDEMVQGSVHRLYAGSRQRKDVDDELIPFSNMDEGGYVSFGSRWELMMYKVIICTLITAGRLAQALFPEGHFTHLIIDEVSQATEPDAVVALNAVRKRKGYREPHVILAGDPRQLGPVVFSPLAETNLGTSLLERLMARPPYVPDVDQPEHYNPSYIVKLKKNFRSHPALLETPNKLFYDSELEACADRREVDAFIGHPILKNPEIPLVFHGVQGKNEKAKGSPSYFNLEEANLIIKKLKQLLRSKNPRVHPEDIGIITPYRGQVRTISKLLDKHSISGITVGSSEQFQGQEKKVILISTVRSTAGLLKVDRRFNLGFLRNPKRFNVAITRARALMIVVGCPQILATDPNWHALVSFAYTRGCYEGCELPPEVLEATAPNAPSEPRGLEEVVTGLRKMGINSTAKEDVASEESVTAVEEE</sequence>
<keyword evidence="15" id="KW-0847">Vitamin C</keyword>
<keyword evidence="13" id="KW-0067">ATP-binding</keyword>
<dbReference type="FunFam" id="2.60.120.620:FF:000012">
    <property type="entry name" value="Phytanoyl-CoA dioxygenase, peroxisomal"/>
    <property type="match status" value="1"/>
</dbReference>
<keyword evidence="11" id="KW-0378">Hydrolase</keyword>
<dbReference type="GO" id="GO:0031418">
    <property type="term" value="F:L-ascorbic acid binding"/>
    <property type="evidence" value="ECO:0007669"/>
    <property type="project" value="UniProtKB-KW"/>
</dbReference>
<dbReference type="Pfam" id="PF05721">
    <property type="entry name" value="PhyH"/>
    <property type="match status" value="1"/>
</dbReference>
<evidence type="ECO:0000256" key="8">
    <source>
        <dbReference type="ARBA" id="ARBA00022490"/>
    </source>
</evidence>
<dbReference type="Gene3D" id="3.40.50.300">
    <property type="entry name" value="P-loop containing nucleotide triphosphate hydrolases"/>
    <property type="match status" value="2"/>
</dbReference>
<dbReference type="SUPFAM" id="SSF51197">
    <property type="entry name" value="Clavaminate synthase-like"/>
    <property type="match status" value="1"/>
</dbReference>
<evidence type="ECO:0000256" key="5">
    <source>
        <dbReference type="ARBA" id="ARBA00005601"/>
    </source>
</evidence>
<dbReference type="GO" id="GO:0005777">
    <property type="term" value="C:peroxisome"/>
    <property type="evidence" value="ECO:0007669"/>
    <property type="project" value="UniProtKB-ARBA"/>
</dbReference>
<dbReference type="InterPro" id="IPR049079">
    <property type="entry name" value="Mov-10_helical"/>
</dbReference>
<evidence type="ECO:0000256" key="7">
    <source>
        <dbReference type="ARBA" id="ARBA00012552"/>
    </source>
</evidence>
<dbReference type="GO" id="GO:0032574">
    <property type="term" value="F:5'-3' RNA helicase activity"/>
    <property type="evidence" value="ECO:0007669"/>
    <property type="project" value="InterPro"/>
</dbReference>
<dbReference type="InterPro" id="IPR026122">
    <property type="entry name" value="MOV-10/SDE3_DEXXQ/H-box"/>
</dbReference>
<evidence type="ECO:0000256" key="16">
    <source>
        <dbReference type="ARBA" id="ARBA00022964"/>
    </source>
</evidence>
<dbReference type="EMBL" id="OB660193">
    <property type="protein sequence ID" value="CAD7223402.1"/>
    <property type="molecule type" value="Genomic_DNA"/>
</dbReference>
<dbReference type="InterPro" id="IPR027417">
    <property type="entry name" value="P-loop_NTPase"/>
</dbReference>
<feature type="domain" description="Helicase MOV-10-like beta-barrel" evidence="26">
    <location>
        <begin position="599"/>
        <end position="689"/>
    </location>
</feature>
<evidence type="ECO:0000313" key="28">
    <source>
        <dbReference type="EMBL" id="CAD7223402.1"/>
    </source>
</evidence>
<feature type="domain" description="Helicase MOV-10 helical" evidence="27">
    <location>
        <begin position="530"/>
        <end position="596"/>
    </location>
</feature>
<keyword evidence="18" id="KW-0408">Iron</keyword>
<keyword evidence="12" id="KW-0347">Helicase</keyword>
<dbReference type="Pfam" id="PF21635">
    <property type="entry name" value="Mov-10_helical"/>
    <property type="match status" value="1"/>
</dbReference>
<evidence type="ECO:0000256" key="23">
    <source>
        <dbReference type="ARBA" id="ARBA00047984"/>
    </source>
</evidence>
<evidence type="ECO:0000256" key="10">
    <source>
        <dbReference type="ARBA" id="ARBA00022741"/>
    </source>
</evidence>
<comment type="catalytic activity">
    <reaction evidence="23">
        <text>ATP + H2O = ADP + phosphate + H(+)</text>
        <dbReference type="Rhea" id="RHEA:13065"/>
        <dbReference type="ChEBI" id="CHEBI:15377"/>
        <dbReference type="ChEBI" id="CHEBI:15378"/>
        <dbReference type="ChEBI" id="CHEBI:30616"/>
        <dbReference type="ChEBI" id="CHEBI:43474"/>
        <dbReference type="ChEBI" id="CHEBI:456216"/>
        <dbReference type="EC" id="3.6.4.13"/>
    </reaction>
</comment>
<evidence type="ECO:0000256" key="3">
    <source>
        <dbReference type="ARBA" id="ARBA00004331"/>
    </source>
</evidence>
<dbReference type="GO" id="GO:0048244">
    <property type="term" value="F:phytanoyl-CoA dioxygenase activity"/>
    <property type="evidence" value="ECO:0007669"/>
    <property type="project" value="UniProtKB-EC"/>
</dbReference>
<dbReference type="FunFam" id="3.40.50.300:FF:000608">
    <property type="entry name" value="Mov10 RISC complex RNA helicase"/>
    <property type="match status" value="1"/>
</dbReference>
<evidence type="ECO:0000256" key="12">
    <source>
        <dbReference type="ARBA" id="ARBA00022806"/>
    </source>
</evidence>
<dbReference type="Pfam" id="PF13086">
    <property type="entry name" value="AAA_11"/>
    <property type="match status" value="2"/>
</dbReference>
<dbReference type="AlphaFoldDB" id="A0A7R8ZJ67"/>
<reference evidence="28" key="1">
    <citation type="submission" date="2020-11" db="EMBL/GenBank/DDBJ databases">
        <authorList>
            <person name="Tran Van P."/>
        </authorList>
    </citation>
    <scope>NUCLEOTIDE SEQUENCE</scope>
</reference>
<dbReference type="InterPro" id="IPR008775">
    <property type="entry name" value="Phytyl_CoA_dOase-like"/>
</dbReference>